<name>A0A5K7XGD5_9BACT</name>
<dbReference type="GO" id="GO:1990281">
    <property type="term" value="C:efflux pump complex"/>
    <property type="evidence" value="ECO:0007669"/>
    <property type="project" value="TreeGrafter"/>
</dbReference>
<evidence type="ECO:0000313" key="4">
    <source>
        <dbReference type="Proteomes" id="UP000326837"/>
    </source>
</evidence>
<sequence length="322" mass="35435">MSSTLLVILALFAQVAETPNYRYGGQDHKQQQVDANGDPVFEGASITAEEDSIISAEAEGTLVKLAVKEGDRVAQKGVLATIDERLAKAQVEAAKLTLDAATERANDMVEEKYAILARDVAEVDWKKDVAANTDSQKAVTEIQILQKKLVYDRSNLQIDKARKDQVIAKKEAAVKGAELKVAEIGLDRRIIKAPFEGEVQQLFQKESQWVNPGDPILRLVKFDVLRVEGRVLAAHFDPAELAGKPVTVSVTLARNRQVELPGRVTYVGQTVNINKEFIVRAEIQNKREGDYWLVRPGLIAKMTIHVNQPAEPQARGVAAPAK</sequence>
<dbReference type="InterPro" id="IPR058625">
    <property type="entry name" value="MdtA-like_BSH"/>
</dbReference>
<evidence type="ECO:0000259" key="2">
    <source>
        <dbReference type="Pfam" id="PF25917"/>
    </source>
</evidence>
<keyword evidence="4" id="KW-1185">Reference proteome</keyword>
<feature type="domain" description="Multidrug resistance protein MdtA-like barrel-sandwich hybrid" evidence="2">
    <location>
        <begin position="54"/>
        <end position="215"/>
    </location>
</feature>
<keyword evidence="1" id="KW-0175">Coiled coil</keyword>
<dbReference type="Pfam" id="PF25917">
    <property type="entry name" value="BSH_RND"/>
    <property type="match status" value="1"/>
</dbReference>
<evidence type="ECO:0000313" key="3">
    <source>
        <dbReference type="EMBL" id="BBO35944.1"/>
    </source>
</evidence>
<organism evidence="3 4">
    <name type="scientific">Lacipirellula parvula</name>
    <dbReference type="NCBI Taxonomy" id="2650471"/>
    <lineage>
        <taxon>Bacteria</taxon>
        <taxon>Pseudomonadati</taxon>
        <taxon>Planctomycetota</taxon>
        <taxon>Planctomycetia</taxon>
        <taxon>Pirellulales</taxon>
        <taxon>Lacipirellulaceae</taxon>
        <taxon>Lacipirellula</taxon>
    </lineage>
</organism>
<accession>A0A5K7XGD5</accession>
<dbReference type="Gene3D" id="1.10.287.470">
    <property type="entry name" value="Helix hairpin bin"/>
    <property type="match status" value="1"/>
</dbReference>
<dbReference type="EMBL" id="AP021861">
    <property type="protein sequence ID" value="BBO35944.1"/>
    <property type="molecule type" value="Genomic_DNA"/>
</dbReference>
<protein>
    <recommendedName>
        <fullName evidence="2">Multidrug resistance protein MdtA-like barrel-sandwich hybrid domain-containing protein</fullName>
    </recommendedName>
</protein>
<gene>
    <name evidence="3" type="ORF">PLANPX_5556</name>
</gene>
<dbReference type="PANTHER" id="PTHR30469">
    <property type="entry name" value="MULTIDRUG RESISTANCE PROTEIN MDTA"/>
    <property type="match status" value="1"/>
</dbReference>
<evidence type="ECO:0000256" key="1">
    <source>
        <dbReference type="SAM" id="Coils"/>
    </source>
</evidence>
<dbReference type="KEGG" id="lpav:PLANPX_5556"/>
<proteinExistence type="predicted"/>
<dbReference type="RefSeq" id="WP_152101209.1">
    <property type="nucleotide sequence ID" value="NZ_AP021861.1"/>
</dbReference>
<dbReference type="PANTHER" id="PTHR30469:SF15">
    <property type="entry name" value="HLYD FAMILY OF SECRETION PROTEINS"/>
    <property type="match status" value="1"/>
</dbReference>
<dbReference type="Proteomes" id="UP000326837">
    <property type="component" value="Chromosome"/>
</dbReference>
<dbReference type="SUPFAM" id="SSF111369">
    <property type="entry name" value="HlyD-like secretion proteins"/>
    <property type="match status" value="1"/>
</dbReference>
<dbReference type="Gene3D" id="2.40.50.100">
    <property type="match status" value="1"/>
</dbReference>
<dbReference type="Gene3D" id="2.40.30.170">
    <property type="match status" value="1"/>
</dbReference>
<feature type="coiled-coil region" evidence="1">
    <location>
        <begin position="79"/>
        <end position="111"/>
    </location>
</feature>
<reference evidence="4" key="1">
    <citation type="submission" date="2019-10" db="EMBL/GenBank/DDBJ databases">
        <title>Lacipirellula parvula gen. nov., sp. nov., representing a lineage of planctomycetes widespread in freshwater anoxic habitats, and description of the family Lacipirellulaceae.</title>
        <authorList>
            <person name="Dedysh S.N."/>
            <person name="Kulichevskaya I.S."/>
            <person name="Beletsky A.V."/>
            <person name="Rakitin A.L."/>
            <person name="Mardanov A.V."/>
            <person name="Ivanova A.A."/>
            <person name="Saltykova V.X."/>
            <person name="Rijpstra W.I.C."/>
            <person name="Sinninghe Damste J.S."/>
            <person name="Ravin N.V."/>
        </authorList>
    </citation>
    <scope>NUCLEOTIDE SEQUENCE [LARGE SCALE GENOMIC DNA]</scope>
    <source>
        <strain evidence="4">PX69</strain>
    </source>
</reference>
<dbReference type="AlphaFoldDB" id="A0A5K7XGD5"/>
<dbReference type="GO" id="GO:0015562">
    <property type="term" value="F:efflux transmembrane transporter activity"/>
    <property type="evidence" value="ECO:0007669"/>
    <property type="project" value="TreeGrafter"/>
</dbReference>